<dbReference type="PANTHER" id="PTHR35800">
    <property type="entry name" value="PROTEIN JAG"/>
    <property type="match status" value="1"/>
</dbReference>
<dbReference type="AlphaFoldDB" id="A0A1E5QMU3"/>
<dbReference type="InterPro" id="IPR036867">
    <property type="entry name" value="R3H_dom_sf"/>
</dbReference>
<gene>
    <name evidence="2" type="ORF">BH720_06875</name>
</gene>
<dbReference type="InterPro" id="IPR001374">
    <property type="entry name" value="R3H_dom"/>
</dbReference>
<dbReference type="InterPro" id="IPR034079">
    <property type="entry name" value="R3H_KhpB"/>
</dbReference>
<name>A0A1E5QMU3_9CYAN</name>
<evidence type="ECO:0000259" key="1">
    <source>
        <dbReference type="PROSITE" id="PS51061"/>
    </source>
</evidence>
<dbReference type="Pfam" id="PF01424">
    <property type="entry name" value="R3H"/>
    <property type="match status" value="1"/>
</dbReference>
<comment type="caution">
    <text evidence="2">The sequence shown here is derived from an EMBL/GenBank/DDBJ whole genome shotgun (WGS) entry which is preliminary data.</text>
</comment>
<proteinExistence type="predicted"/>
<dbReference type="SMART" id="SM00393">
    <property type="entry name" value="R3H"/>
    <property type="match status" value="1"/>
</dbReference>
<accession>A0A1E5QMU3</accession>
<dbReference type="Gene3D" id="3.30.1370.50">
    <property type="entry name" value="R3H-like domain"/>
    <property type="match status" value="1"/>
</dbReference>
<sequence length="165" mass="18737">MPENQMQRGQQWLEQLLQQVGLPAAVSPQIQTPTPELESCWLTIDSQPLTPEQIQLLIGAEGTVLDSIQYLANTILNIGQPPEAQQAYTIELNGYRARRQAELQRLAVEAAEQVRATGVEFEMKSLSSAERRQVHTFLKVYEDIETESRGREPDRRLVVRRLVNS</sequence>
<reference evidence="2" key="1">
    <citation type="submission" date="2016-09" db="EMBL/GenBank/DDBJ databases">
        <title>Draft genome of thermotolerant cyanobacterium Desertifilum sp. strain IPPAS B-1220.</title>
        <authorList>
            <person name="Sinetova M.A."/>
            <person name="Bolakhan K."/>
            <person name="Zayadan B.K."/>
            <person name="Mironov K.S."/>
            <person name="Ustinova V."/>
            <person name="Kupriyanova E.V."/>
            <person name="Sidorov R.A."/>
            <person name="Skrypnik A.N."/>
            <person name="Gogoleva N.E."/>
            <person name="Gogolev Y.V."/>
            <person name="Los D.A."/>
        </authorList>
    </citation>
    <scope>NUCLEOTIDE SEQUENCE [LARGE SCALE GENOMIC DNA]</scope>
    <source>
        <strain evidence="2">IPPAS B-1220</strain>
    </source>
</reference>
<dbReference type="Gene3D" id="3.30.300.20">
    <property type="match status" value="1"/>
</dbReference>
<dbReference type="GO" id="GO:0003723">
    <property type="term" value="F:RNA binding"/>
    <property type="evidence" value="ECO:0007669"/>
    <property type="project" value="InterPro"/>
</dbReference>
<dbReference type="PANTHER" id="PTHR35800:SF1">
    <property type="entry name" value="RNA-BINDING PROTEIN KHPB"/>
    <property type="match status" value="1"/>
</dbReference>
<feature type="domain" description="R3H" evidence="1">
    <location>
        <begin position="97"/>
        <end position="163"/>
    </location>
</feature>
<dbReference type="InterPro" id="IPR039247">
    <property type="entry name" value="KhpB"/>
</dbReference>
<dbReference type="EMBL" id="MJGC01000042">
    <property type="protein sequence ID" value="OEJ75995.1"/>
    <property type="molecule type" value="Genomic_DNA"/>
</dbReference>
<organism evidence="2">
    <name type="scientific">Desertifilum tharense IPPAS B-1220</name>
    <dbReference type="NCBI Taxonomy" id="1781255"/>
    <lineage>
        <taxon>Bacteria</taxon>
        <taxon>Bacillati</taxon>
        <taxon>Cyanobacteriota</taxon>
        <taxon>Cyanophyceae</taxon>
        <taxon>Desertifilales</taxon>
        <taxon>Desertifilaceae</taxon>
        <taxon>Desertifilum</taxon>
    </lineage>
</organism>
<dbReference type="InterPro" id="IPR015946">
    <property type="entry name" value="KH_dom-like_a/b"/>
</dbReference>
<dbReference type="RefSeq" id="WP_069966436.1">
    <property type="nucleotide sequence ID" value="NZ_CM124774.1"/>
</dbReference>
<dbReference type="STRING" id="1781255.BH720_06875"/>
<evidence type="ECO:0000313" key="2">
    <source>
        <dbReference type="EMBL" id="OEJ75995.1"/>
    </source>
</evidence>
<dbReference type="SUPFAM" id="SSF82708">
    <property type="entry name" value="R3H domain"/>
    <property type="match status" value="1"/>
</dbReference>
<dbReference type="CDD" id="cd02644">
    <property type="entry name" value="R3H_jag"/>
    <property type="match status" value="1"/>
</dbReference>
<dbReference type="PROSITE" id="PS51061">
    <property type="entry name" value="R3H"/>
    <property type="match status" value="1"/>
</dbReference>
<protein>
    <submittedName>
        <fullName evidence="2">RNA-binding protein</fullName>
    </submittedName>
</protein>
<dbReference type="OrthoDB" id="465424at2"/>